<evidence type="ECO:0000313" key="2">
    <source>
        <dbReference type="Proteomes" id="UP000182312"/>
    </source>
</evidence>
<evidence type="ECO:0000313" key="1">
    <source>
        <dbReference type="EMBL" id="SFA60966.1"/>
    </source>
</evidence>
<proteinExistence type="predicted"/>
<organism evidence="1 2">
    <name type="scientific">Paracoccus halophilus</name>
    <dbReference type="NCBI Taxonomy" id="376733"/>
    <lineage>
        <taxon>Bacteria</taxon>
        <taxon>Pseudomonadati</taxon>
        <taxon>Pseudomonadota</taxon>
        <taxon>Alphaproteobacteria</taxon>
        <taxon>Rhodobacterales</taxon>
        <taxon>Paracoccaceae</taxon>
        <taxon>Paracoccus</taxon>
    </lineage>
</organism>
<gene>
    <name evidence="1" type="ORF">SAMN04487972_13220</name>
</gene>
<dbReference type="Proteomes" id="UP000182312">
    <property type="component" value="Unassembled WGS sequence"/>
</dbReference>
<name>A0A1I0UCJ5_9RHOB</name>
<protein>
    <submittedName>
        <fullName evidence="1">Uncharacterized protein</fullName>
    </submittedName>
</protein>
<dbReference type="AlphaFoldDB" id="A0A1I0UCJ5"/>
<accession>A0A1I0UCJ5</accession>
<sequence length="134" mass="14350">MGPTKWRGVRQKVWRAVQAFASTASDGLPEMLGVPVDDDRGEEVQPGHAEVLTFGGTIADFTLAADAQGVLQSVVCLALVQADLGPPLHVGIEQPVDDEERPFDPSDFPQGDRQLVLSGIGCELPQELARRHGP</sequence>
<reference evidence="1 2" key="1">
    <citation type="submission" date="2016-10" db="EMBL/GenBank/DDBJ databases">
        <authorList>
            <person name="de Groot N.N."/>
        </authorList>
    </citation>
    <scope>NUCLEOTIDE SEQUENCE [LARGE SCALE GENOMIC DNA]</scope>
    <source>
        <strain evidence="1 2">CGMCC 1.6117</strain>
    </source>
</reference>
<dbReference type="EMBL" id="FOJO01000032">
    <property type="protein sequence ID" value="SFA60966.1"/>
    <property type="molecule type" value="Genomic_DNA"/>
</dbReference>